<evidence type="ECO:0000313" key="1">
    <source>
        <dbReference type="EMBL" id="EKM78103.1"/>
    </source>
</evidence>
<proteinExistence type="predicted"/>
<keyword evidence="2" id="KW-1185">Reference proteome</keyword>
<dbReference type="InParanoid" id="K5X4N0"/>
<dbReference type="HOGENOM" id="CLU_2764626_0_0_1"/>
<sequence>MPCRTRAPRNITSQIMRALSVRHATVWTSSTAFLPANLLPIPITFLSPSFSTRYDDIRTKFENAFSGKLAT</sequence>
<dbReference type="Proteomes" id="UP000008493">
    <property type="component" value="Unassembled WGS sequence"/>
</dbReference>
<accession>K5X4N0</accession>
<feature type="non-terminal residue" evidence="1">
    <location>
        <position position="71"/>
    </location>
</feature>
<protein>
    <submittedName>
        <fullName evidence="1">Uncharacterized protein</fullName>
    </submittedName>
</protein>
<dbReference type="RefSeq" id="XP_007331437.1">
    <property type="nucleotide sequence ID" value="XM_007331375.1"/>
</dbReference>
<dbReference type="KEGG" id="abp:AGABI1DRAFT114930"/>
<dbReference type="AlphaFoldDB" id="K5X4N0"/>
<dbReference type="EMBL" id="JH971393">
    <property type="protein sequence ID" value="EKM78103.1"/>
    <property type="molecule type" value="Genomic_DNA"/>
</dbReference>
<name>K5X4N0_AGABU</name>
<reference evidence="2" key="1">
    <citation type="journal article" date="2012" name="Proc. Natl. Acad. Sci. U.S.A.">
        <title>Genome sequence of the button mushroom Agaricus bisporus reveals mechanisms governing adaptation to a humic-rich ecological niche.</title>
        <authorList>
            <person name="Morin E."/>
            <person name="Kohler A."/>
            <person name="Baker A.R."/>
            <person name="Foulongne-Oriol M."/>
            <person name="Lombard V."/>
            <person name="Nagy L.G."/>
            <person name="Ohm R.A."/>
            <person name="Patyshakuliyeva A."/>
            <person name="Brun A."/>
            <person name="Aerts A.L."/>
            <person name="Bailey A.M."/>
            <person name="Billette C."/>
            <person name="Coutinho P.M."/>
            <person name="Deakin G."/>
            <person name="Doddapaneni H."/>
            <person name="Floudas D."/>
            <person name="Grimwood J."/>
            <person name="Hilden K."/>
            <person name="Kuees U."/>
            <person name="LaButti K.M."/>
            <person name="Lapidus A."/>
            <person name="Lindquist E.A."/>
            <person name="Lucas S.M."/>
            <person name="Murat C."/>
            <person name="Riley R.W."/>
            <person name="Salamov A.A."/>
            <person name="Schmutz J."/>
            <person name="Subramanian V."/>
            <person name="Woesten H.A.B."/>
            <person name="Xu J."/>
            <person name="Eastwood D.C."/>
            <person name="Foster G.D."/>
            <person name="Sonnenberg A.S."/>
            <person name="Cullen D."/>
            <person name="de Vries R.P."/>
            <person name="Lundell T."/>
            <person name="Hibbett D.S."/>
            <person name="Henrissat B."/>
            <person name="Burton K.S."/>
            <person name="Kerrigan R.W."/>
            <person name="Challen M.P."/>
            <person name="Grigoriev I.V."/>
            <person name="Martin F."/>
        </authorList>
    </citation>
    <scope>NUCLEOTIDE SEQUENCE [LARGE SCALE GENOMIC DNA]</scope>
    <source>
        <strain evidence="2">JB137-S8 / ATCC MYA-4627 / FGSC 10392</strain>
    </source>
</reference>
<organism evidence="1 2">
    <name type="scientific">Agaricus bisporus var. burnettii (strain JB137-S8 / ATCC MYA-4627 / FGSC 10392)</name>
    <name type="common">White button mushroom</name>
    <dbReference type="NCBI Taxonomy" id="597362"/>
    <lineage>
        <taxon>Eukaryota</taxon>
        <taxon>Fungi</taxon>
        <taxon>Dikarya</taxon>
        <taxon>Basidiomycota</taxon>
        <taxon>Agaricomycotina</taxon>
        <taxon>Agaricomycetes</taxon>
        <taxon>Agaricomycetidae</taxon>
        <taxon>Agaricales</taxon>
        <taxon>Agaricineae</taxon>
        <taxon>Agaricaceae</taxon>
        <taxon>Agaricus</taxon>
    </lineage>
</organism>
<gene>
    <name evidence="1" type="ORF">AGABI1DRAFT_114930</name>
</gene>
<evidence type="ECO:0000313" key="2">
    <source>
        <dbReference type="Proteomes" id="UP000008493"/>
    </source>
</evidence>
<dbReference type="GeneID" id="18824520"/>